<keyword evidence="1" id="KW-1133">Transmembrane helix</keyword>
<dbReference type="Proteomes" id="UP000315312">
    <property type="component" value="Unassembled WGS sequence"/>
</dbReference>
<keyword evidence="1" id="KW-0472">Membrane</keyword>
<keyword evidence="3" id="KW-1185">Reference proteome</keyword>
<feature type="transmembrane region" description="Helical" evidence="1">
    <location>
        <begin position="169"/>
        <end position="185"/>
    </location>
</feature>
<dbReference type="AlphaFoldDB" id="A0A562KHQ2"/>
<dbReference type="EMBL" id="VLKM01000005">
    <property type="protein sequence ID" value="TWH94825.1"/>
    <property type="molecule type" value="Genomic_DNA"/>
</dbReference>
<feature type="transmembrane region" description="Helical" evidence="1">
    <location>
        <begin position="7"/>
        <end position="29"/>
    </location>
</feature>
<protein>
    <recommendedName>
        <fullName evidence="4">DUF3592 domain-containing protein</fullName>
    </recommendedName>
</protein>
<name>A0A562KHQ2_9FLAO</name>
<evidence type="ECO:0000256" key="1">
    <source>
        <dbReference type="SAM" id="Phobius"/>
    </source>
</evidence>
<organism evidence="2 3">
    <name type="scientific">Flavobacterium cheniae</name>
    <dbReference type="NCBI Taxonomy" id="295428"/>
    <lineage>
        <taxon>Bacteria</taxon>
        <taxon>Pseudomonadati</taxon>
        <taxon>Bacteroidota</taxon>
        <taxon>Flavobacteriia</taxon>
        <taxon>Flavobacteriales</taxon>
        <taxon>Flavobacteriaceae</taxon>
        <taxon>Flavobacterium</taxon>
    </lineage>
</organism>
<dbReference type="RefSeq" id="WP_133609126.1">
    <property type="nucleotide sequence ID" value="NZ_SNZC01000002.1"/>
</dbReference>
<reference evidence="2 3" key="1">
    <citation type="journal article" date="2015" name="Stand. Genomic Sci.">
        <title>Genomic Encyclopedia of Bacterial and Archaeal Type Strains, Phase III: the genomes of soil and plant-associated and newly described type strains.</title>
        <authorList>
            <person name="Whitman W.B."/>
            <person name="Woyke T."/>
            <person name="Klenk H.P."/>
            <person name="Zhou Y."/>
            <person name="Lilburn T.G."/>
            <person name="Beck B.J."/>
            <person name="De Vos P."/>
            <person name="Vandamme P."/>
            <person name="Eisen J.A."/>
            <person name="Garrity G."/>
            <person name="Hugenholtz P."/>
            <person name="Kyrpides N.C."/>
        </authorList>
    </citation>
    <scope>NUCLEOTIDE SEQUENCE [LARGE SCALE GENOMIC DNA]</scope>
    <source>
        <strain evidence="2 3">CGMCC 1.6844</strain>
    </source>
</reference>
<feature type="transmembrane region" description="Helical" evidence="1">
    <location>
        <begin position="130"/>
        <end position="149"/>
    </location>
</feature>
<evidence type="ECO:0000313" key="3">
    <source>
        <dbReference type="Proteomes" id="UP000315312"/>
    </source>
</evidence>
<sequence length="187" mass="22324">MKIENKIPYWIGLIASISWFAYIIFTPFYDYRKYSKEKTSVLSETPTFKTTRTAKTINYSVVLNFVGDNSIYEIVGPEYEYLKKEKFKSEILKGDTVTFIEYKNRLYSLSKNDENFMSYSDSERYKKNQVIFMSVIMFLLFVICLIPIVFENKVKESYLVNNISLKYNYIFYLLGVIVVIYVYFIRE</sequence>
<accession>A0A562KHQ2</accession>
<comment type="caution">
    <text evidence="2">The sequence shown here is derived from an EMBL/GenBank/DDBJ whole genome shotgun (WGS) entry which is preliminary data.</text>
</comment>
<evidence type="ECO:0008006" key="4">
    <source>
        <dbReference type="Google" id="ProtNLM"/>
    </source>
</evidence>
<evidence type="ECO:0000313" key="2">
    <source>
        <dbReference type="EMBL" id="TWH94825.1"/>
    </source>
</evidence>
<keyword evidence="1" id="KW-0812">Transmembrane</keyword>
<gene>
    <name evidence="2" type="ORF">IP97_01538</name>
</gene>
<proteinExistence type="predicted"/>